<evidence type="ECO:0000313" key="4">
    <source>
        <dbReference type="EMBL" id="ALS88543.1"/>
    </source>
</evidence>
<feature type="compositionally biased region" description="Acidic residues" evidence="1">
    <location>
        <begin position="1"/>
        <end position="11"/>
    </location>
</feature>
<dbReference type="InterPro" id="IPR050618">
    <property type="entry name" value="Ubq-SigPath_Reg"/>
</dbReference>
<reference evidence="4" key="1">
    <citation type="submission" date="2015-06" db="EMBL/GenBank/DDBJ databases">
        <authorList>
            <person name="Hoefler B.C."/>
            <person name="Straight P.D."/>
        </authorList>
    </citation>
    <scope>NUCLEOTIDE SEQUENCE</scope>
</reference>
<evidence type="ECO:0000259" key="2">
    <source>
        <dbReference type="PROSITE" id="PS50188"/>
    </source>
</evidence>
<dbReference type="PROSITE" id="PS50188">
    <property type="entry name" value="B302_SPRY"/>
    <property type="match status" value="1"/>
</dbReference>
<proteinExistence type="evidence at transcript level"/>
<dbReference type="PROSITE" id="PS50897">
    <property type="entry name" value="CTLH"/>
    <property type="match status" value="1"/>
</dbReference>
<dbReference type="InterPro" id="IPR006595">
    <property type="entry name" value="CTLH_C"/>
</dbReference>
<dbReference type="SMART" id="SM00449">
    <property type="entry name" value="SPRY"/>
    <property type="match status" value="1"/>
</dbReference>
<dbReference type="CDD" id="cd12909">
    <property type="entry name" value="SPRY_RanBP9_10"/>
    <property type="match status" value="1"/>
</dbReference>
<dbReference type="InterPro" id="IPR024964">
    <property type="entry name" value="CTLH/CRA"/>
</dbReference>
<feature type="domain" description="CTLH" evidence="3">
    <location>
        <begin position="326"/>
        <end position="383"/>
    </location>
</feature>
<protein>
    <submittedName>
        <fullName evidence="4">SPRYSEC</fullName>
    </submittedName>
</protein>
<feature type="domain" description="B30.2/SPRY" evidence="2">
    <location>
        <begin position="68"/>
        <end position="260"/>
    </location>
</feature>
<dbReference type="Pfam" id="PF10607">
    <property type="entry name" value="CTLH"/>
    <property type="match status" value="1"/>
</dbReference>
<organism evidence="4">
    <name type="scientific">Aphelenchoides besseyi</name>
    <dbReference type="NCBI Taxonomy" id="269767"/>
    <lineage>
        <taxon>Eukaryota</taxon>
        <taxon>Metazoa</taxon>
        <taxon>Ecdysozoa</taxon>
        <taxon>Nematoda</taxon>
        <taxon>Chromadorea</taxon>
        <taxon>Rhabditida</taxon>
        <taxon>Tylenchina</taxon>
        <taxon>Tylenchomorpha</taxon>
        <taxon>Aphelenchoidea</taxon>
        <taxon>Aphelenchoididae</taxon>
        <taxon>Aphelenchoides</taxon>
    </lineage>
</organism>
<dbReference type="PANTHER" id="PTHR12864">
    <property type="entry name" value="RAN BINDING PROTEIN 9-RELATED"/>
    <property type="match status" value="1"/>
</dbReference>
<feature type="region of interest" description="Disordered" evidence="1">
    <location>
        <begin position="1"/>
        <end position="21"/>
    </location>
</feature>
<dbReference type="InterPro" id="IPR043136">
    <property type="entry name" value="B30.2/SPRY_sf"/>
</dbReference>
<sequence>MDDDPMTDDDSSSPPSHQSQSFNIANVLSSASTGSMSQNLCNEDAEIHGQASAFDSRHSNYYEDEEIAMNKLESLYPLVDHMKTPLPRFWNPADKSKLLQLSCECLQVQYSGKNDVSHKDAPAAAVRANSSIPRTCGIFYFEIYIVEKGETGYIGIGLSEKNVDINRLPGWESGSYGYHGDDGNFFAGSGKGGTYGPNFSTGDTIGCGINFMNRSIFFTRNGENLGVAAYNISIENSRYPTVGMRTPGAIIDTNFGQKPFAYKIEVDMKETETQTLKHIRNVVLPPEKSIWMAKTVSAWLANSGYSKTLSVFNNSTGICHRAALEELQERRQIMQLVVDRKISEAIQRTNSISKKVFEENKQLALLLMIQEFLELYASLKVPTQFANQPTVNMAGDVNMDEVSPSTDMLLYESEQQLEGEDNDINRDFLREAESVAINHLLHEAQQNSGVNDNMGHDVAATNGHAVQGHSSSSNGFTAPLVTNGNATQTNGTSTNIIAEVDDDFSSELSHSSMESDWEMDQSAPESQDAETILAEDQFTALISMGQRVSSFASQLKNAPPELLARMDDAFSIVCYDKPYESPKSYLLEPSFRKFLARALNSAIMATTCAENIQAPDVLFRRAKELRLRALKNGAAGSAIAHEQRIFQSICTEL</sequence>
<evidence type="ECO:0000256" key="1">
    <source>
        <dbReference type="SAM" id="MobiDB-lite"/>
    </source>
</evidence>
<dbReference type="InterPro" id="IPR035782">
    <property type="entry name" value="SPRY_RanBP9/10"/>
</dbReference>
<dbReference type="Pfam" id="PF00622">
    <property type="entry name" value="SPRY"/>
    <property type="match status" value="1"/>
</dbReference>
<dbReference type="InterPro" id="IPR013320">
    <property type="entry name" value="ConA-like_dom_sf"/>
</dbReference>
<accession>A0A0U2ZK83</accession>
<feature type="region of interest" description="Disordered" evidence="1">
    <location>
        <begin position="505"/>
        <end position="529"/>
    </location>
</feature>
<dbReference type="EMBL" id="KT188820">
    <property type="protein sequence ID" value="ALS88543.1"/>
    <property type="molecule type" value="mRNA"/>
</dbReference>
<evidence type="ECO:0000259" key="3">
    <source>
        <dbReference type="PROSITE" id="PS50897"/>
    </source>
</evidence>
<dbReference type="Gene3D" id="2.60.120.920">
    <property type="match status" value="1"/>
</dbReference>
<dbReference type="AlphaFoldDB" id="A0A0U2ZK83"/>
<dbReference type="SUPFAM" id="SSF49899">
    <property type="entry name" value="Concanavalin A-like lectins/glucanases"/>
    <property type="match status" value="1"/>
</dbReference>
<name>A0A0U2ZK83_9BILA</name>
<feature type="compositionally biased region" description="Low complexity" evidence="1">
    <location>
        <begin position="12"/>
        <end position="21"/>
    </location>
</feature>
<dbReference type="InterPro" id="IPR003877">
    <property type="entry name" value="SPRY_dom"/>
</dbReference>
<dbReference type="InterPro" id="IPR001870">
    <property type="entry name" value="B30.2/SPRY"/>
</dbReference>